<evidence type="ECO:0000256" key="4">
    <source>
        <dbReference type="ARBA" id="ARBA00023136"/>
    </source>
</evidence>
<evidence type="ECO:0000256" key="5">
    <source>
        <dbReference type="SAM" id="Phobius"/>
    </source>
</evidence>
<dbReference type="EMBL" id="AYSO01000019">
    <property type="protein sequence ID" value="KIE45588.1"/>
    <property type="molecule type" value="Genomic_DNA"/>
</dbReference>
<reference evidence="7 8" key="1">
    <citation type="journal article" date="2015" name="Infect. Genet. Evol.">
        <title>Genomic sequences of six botulinum neurotoxin-producing strains representing three clostridial species illustrate the mobility and diversity of botulinum neurotoxin genes.</title>
        <authorList>
            <person name="Smith T.J."/>
            <person name="Hill K.K."/>
            <person name="Xie G."/>
            <person name="Foley B.T."/>
            <person name="Williamson C.H."/>
            <person name="Foster J.T."/>
            <person name="Johnson S.L."/>
            <person name="Chertkov O."/>
            <person name="Teshima H."/>
            <person name="Gibbons H.S."/>
            <person name="Johnsky L.A."/>
            <person name="Karavis M.A."/>
            <person name="Smith L.A."/>
        </authorList>
    </citation>
    <scope>NUCLEOTIDE SEQUENCE [LARGE SCALE GENOMIC DNA]</scope>
    <source>
        <strain evidence="7 8">CDC 2741</strain>
    </source>
</reference>
<keyword evidence="4 5" id="KW-0472">Membrane</keyword>
<evidence type="ECO:0000256" key="2">
    <source>
        <dbReference type="ARBA" id="ARBA00022692"/>
    </source>
</evidence>
<comment type="caution">
    <text evidence="7">The sequence shown here is derived from an EMBL/GenBank/DDBJ whole genome shotgun (WGS) entry which is preliminary data.</text>
</comment>
<feature type="transmembrane region" description="Helical" evidence="5">
    <location>
        <begin position="294"/>
        <end position="312"/>
    </location>
</feature>
<dbReference type="OrthoDB" id="1655516at2"/>
<name>A0A0C1U236_9CLOT</name>
<dbReference type="Proteomes" id="UP000031366">
    <property type="component" value="Unassembled WGS sequence"/>
</dbReference>
<keyword evidence="3 5" id="KW-1133">Transmembrane helix</keyword>
<feature type="transmembrane region" description="Helical" evidence="5">
    <location>
        <begin position="172"/>
        <end position="196"/>
    </location>
</feature>
<dbReference type="PANTHER" id="PTHR43027:SF1">
    <property type="entry name" value="DOXORUBICIN RESISTANCE ABC TRANSPORTER PERMEASE PROTEIN DRRC-RELATED"/>
    <property type="match status" value="1"/>
</dbReference>
<evidence type="ECO:0000313" key="7">
    <source>
        <dbReference type="EMBL" id="KIE45588.1"/>
    </source>
</evidence>
<comment type="subcellular location">
    <subcellularLocation>
        <location evidence="1">Membrane</location>
        <topology evidence="1">Multi-pass membrane protein</topology>
    </subcellularLocation>
</comment>
<keyword evidence="8" id="KW-1185">Reference proteome</keyword>
<feature type="transmembrane region" description="Helical" evidence="5">
    <location>
        <begin position="240"/>
        <end position="259"/>
    </location>
</feature>
<dbReference type="Pfam" id="PF01061">
    <property type="entry name" value="ABC2_membrane"/>
    <property type="match status" value="1"/>
</dbReference>
<accession>A0A0C1U236</accession>
<evidence type="ECO:0000313" key="8">
    <source>
        <dbReference type="Proteomes" id="UP000031366"/>
    </source>
</evidence>
<dbReference type="STRING" id="29341.RSJ17_20530"/>
<evidence type="ECO:0000256" key="1">
    <source>
        <dbReference type="ARBA" id="ARBA00004141"/>
    </source>
</evidence>
<feature type="transmembrane region" description="Helical" evidence="5">
    <location>
        <begin position="20"/>
        <end position="38"/>
    </location>
</feature>
<proteinExistence type="predicted"/>
<dbReference type="GO" id="GO:0016020">
    <property type="term" value="C:membrane"/>
    <property type="evidence" value="ECO:0007669"/>
    <property type="project" value="UniProtKB-SubCell"/>
</dbReference>
<protein>
    <submittedName>
        <fullName evidence="7">ABC-2 type transporter family protein</fullName>
    </submittedName>
</protein>
<evidence type="ECO:0000256" key="3">
    <source>
        <dbReference type="ARBA" id="ARBA00022989"/>
    </source>
</evidence>
<dbReference type="RefSeq" id="WP_039635355.1">
    <property type="nucleotide sequence ID" value="NZ_AYSO01000019.1"/>
</dbReference>
<organism evidence="7 8">
    <name type="scientific">Clostridium argentinense CDC 2741</name>
    <dbReference type="NCBI Taxonomy" id="1418104"/>
    <lineage>
        <taxon>Bacteria</taxon>
        <taxon>Bacillati</taxon>
        <taxon>Bacillota</taxon>
        <taxon>Clostridia</taxon>
        <taxon>Eubacteriales</taxon>
        <taxon>Clostridiaceae</taxon>
        <taxon>Clostridium</taxon>
    </lineage>
</organism>
<gene>
    <name evidence="7" type="ORF">U732_2745</name>
</gene>
<dbReference type="GO" id="GO:0140359">
    <property type="term" value="F:ABC-type transporter activity"/>
    <property type="evidence" value="ECO:0007669"/>
    <property type="project" value="InterPro"/>
</dbReference>
<dbReference type="PANTHER" id="PTHR43027">
    <property type="entry name" value="DOXORUBICIN RESISTANCE ABC TRANSPORTER PERMEASE PROTEIN DRRC-RELATED"/>
    <property type="match status" value="1"/>
</dbReference>
<dbReference type="InterPro" id="IPR013525">
    <property type="entry name" value="ABC2_TM"/>
</dbReference>
<feature type="domain" description="ABC-2 type transporter transmembrane" evidence="6">
    <location>
        <begin position="124"/>
        <end position="283"/>
    </location>
</feature>
<sequence>MNVFNIIKNNFIRILQNKFYIINIILIIPTMIFIAIYFTGRLEIKANLAVVGANNLPINSNSINVNYINKEPQLSDLVLNKYDAVIKSNDGVYEVITVKSHKFKENIERLLKRESIDNVFSSENRGIGTNILGYLTMFILLQGLMFFTLFYEERDKDISKRILSHPITTINYFLAHAISCFLMVFLPITTIILISINTLNLNTNISNIQFIFIVGILCILGSAFGLFISSLVKSEDNGTLFGSMLLVITTLISGSFFSIDSQGAIGKIGKILPQRKVVDYAIAIENNKTLDHRGLIMIILLSIILFMLAYIINNKKFKNGNF</sequence>
<feature type="transmembrane region" description="Helical" evidence="5">
    <location>
        <begin position="208"/>
        <end position="228"/>
    </location>
</feature>
<feature type="transmembrane region" description="Helical" evidence="5">
    <location>
        <begin position="131"/>
        <end position="151"/>
    </location>
</feature>
<evidence type="ECO:0000259" key="6">
    <source>
        <dbReference type="Pfam" id="PF01061"/>
    </source>
</evidence>
<keyword evidence="2 5" id="KW-0812">Transmembrane</keyword>
<dbReference type="InterPro" id="IPR052902">
    <property type="entry name" value="ABC-2_transporter"/>
</dbReference>
<dbReference type="AlphaFoldDB" id="A0A0C1U236"/>